<dbReference type="Gene3D" id="3.40.630.30">
    <property type="match status" value="1"/>
</dbReference>
<dbReference type="Pfam" id="PF13302">
    <property type="entry name" value="Acetyltransf_3"/>
    <property type="match status" value="1"/>
</dbReference>
<evidence type="ECO:0000313" key="2">
    <source>
        <dbReference type="EMBL" id="TDE97224.1"/>
    </source>
</evidence>
<comment type="caution">
    <text evidence="2">The sequence shown here is derived from an EMBL/GenBank/DDBJ whole genome shotgun (WGS) entry which is preliminary data.</text>
</comment>
<dbReference type="PANTHER" id="PTHR43441:SF11">
    <property type="entry name" value="RIBOSOMAL-PROTEIN-SERINE ACETYLTRANSFERASE"/>
    <property type="match status" value="1"/>
</dbReference>
<dbReference type="SUPFAM" id="SSF55729">
    <property type="entry name" value="Acyl-CoA N-acyltransferases (Nat)"/>
    <property type="match status" value="1"/>
</dbReference>
<organism evidence="2 3">
    <name type="scientific">Occultella glacieicola</name>
    <dbReference type="NCBI Taxonomy" id="2518684"/>
    <lineage>
        <taxon>Bacteria</taxon>
        <taxon>Bacillati</taxon>
        <taxon>Actinomycetota</taxon>
        <taxon>Actinomycetes</taxon>
        <taxon>Micrococcales</taxon>
        <taxon>Ruaniaceae</taxon>
        <taxon>Occultella</taxon>
    </lineage>
</organism>
<dbReference type="InterPro" id="IPR051908">
    <property type="entry name" value="Ribosomal_N-acetyltransferase"/>
</dbReference>
<protein>
    <submittedName>
        <fullName evidence="2">N-acetyltransferase</fullName>
    </submittedName>
</protein>
<dbReference type="InterPro" id="IPR000182">
    <property type="entry name" value="GNAT_dom"/>
</dbReference>
<dbReference type="PROSITE" id="PS51186">
    <property type="entry name" value="GNAT"/>
    <property type="match status" value="1"/>
</dbReference>
<dbReference type="PANTHER" id="PTHR43441">
    <property type="entry name" value="RIBOSOMAL-PROTEIN-SERINE ACETYLTRANSFERASE"/>
    <property type="match status" value="1"/>
</dbReference>
<sequence>MPERRTHAEIHPDEGLSPAALWPFPGLSARSGDLELRYLDDDLLFAVAAVAAAGVHAEGFMPFDHPWTRGTPAEVARSVLAYEWGKRAAMSPAGWTIELGVVVDGVPAGIQAIDARDFTVAHTVETGSWLGRAHQGHGVGTRMRALMLHLAFAGLGAEIATTSAWADNGPSNGVTRKLGYTTNGVRLEAREGKPAEKLHYRLDRADWEANASARLPDVTLTGTEAVREFLRID</sequence>
<dbReference type="Proteomes" id="UP000504882">
    <property type="component" value="Unassembled WGS sequence"/>
</dbReference>
<evidence type="ECO:0000259" key="1">
    <source>
        <dbReference type="PROSITE" id="PS51186"/>
    </source>
</evidence>
<accession>A0ABY2EBM8</accession>
<feature type="domain" description="N-acetyltransferase" evidence="1">
    <location>
        <begin position="34"/>
        <end position="203"/>
    </location>
</feature>
<name>A0ABY2EBM8_9MICO</name>
<gene>
    <name evidence="2" type="ORF">EXU48_03160</name>
</gene>
<dbReference type="InterPro" id="IPR016181">
    <property type="entry name" value="Acyl_CoA_acyltransferase"/>
</dbReference>
<keyword evidence="3" id="KW-1185">Reference proteome</keyword>
<evidence type="ECO:0000313" key="3">
    <source>
        <dbReference type="Proteomes" id="UP000504882"/>
    </source>
</evidence>
<proteinExistence type="predicted"/>
<reference evidence="2 3" key="1">
    <citation type="submission" date="2019-03" db="EMBL/GenBank/DDBJ databases">
        <title>Genomic features of bacteria from cold environments.</title>
        <authorList>
            <person name="Shen L."/>
        </authorList>
    </citation>
    <scope>NUCLEOTIDE SEQUENCE [LARGE SCALE GENOMIC DNA]</scope>
    <source>
        <strain evidence="3">T3246-1</strain>
    </source>
</reference>
<dbReference type="EMBL" id="SMNA01000002">
    <property type="protein sequence ID" value="TDE97224.1"/>
    <property type="molecule type" value="Genomic_DNA"/>
</dbReference>
<dbReference type="RefSeq" id="WP_133106151.1">
    <property type="nucleotide sequence ID" value="NZ_SMNA01000002.1"/>
</dbReference>